<evidence type="ECO:0000313" key="2">
    <source>
        <dbReference type="Proteomes" id="UP000515472"/>
    </source>
</evidence>
<sequence length="44" mass="5335">MKLLFPFFLPGEAIFATVPLCNRLRRRCCQRTFHRDRYENETTS</sequence>
<evidence type="ECO:0000313" key="1">
    <source>
        <dbReference type="EMBL" id="BCO11215.1"/>
    </source>
</evidence>
<proteinExistence type="predicted"/>
<dbReference type="AlphaFoldDB" id="A0A7R7IY49"/>
<organism evidence="1 2">
    <name type="scientific">Citrifermentans bremense</name>
    <dbReference type="NCBI Taxonomy" id="60035"/>
    <lineage>
        <taxon>Bacteria</taxon>
        <taxon>Pseudomonadati</taxon>
        <taxon>Thermodesulfobacteriota</taxon>
        <taxon>Desulfuromonadia</taxon>
        <taxon>Geobacterales</taxon>
        <taxon>Geobacteraceae</taxon>
        <taxon>Citrifermentans</taxon>
    </lineage>
</organism>
<dbReference type="Proteomes" id="UP000515472">
    <property type="component" value="Chromosome"/>
</dbReference>
<dbReference type="EMBL" id="AP023213">
    <property type="protein sequence ID" value="BCO11215.1"/>
    <property type="molecule type" value="Genomic_DNA"/>
</dbReference>
<accession>A0A7R7IY49</accession>
<keyword evidence="2" id="KW-1185">Reference proteome</keyword>
<gene>
    <name evidence="1" type="ORF">GEOBRER4_n0852</name>
</gene>
<reference evidence="1 2" key="1">
    <citation type="submission" date="2020-06" db="EMBL/GenBank/DDBJ databases">
        <title>Interaction of electrochemicaly active bacteria, Geobacter bremensis R4 on different carbon anode.</title>
        <authorList>
            <person name="Meng L."/>
            <person name="Yoshida N."/>
        </authorList>
    </citation>
    <scope>NUCLEOTIDE SEQUENCE [LARGE SCALE GENOMIC DNA]</scope>
    <source>
        <strain evidence="1 2">R4</strain>
    </source>
</reference>
<name>A0A7R7IY49_9BACT</name>
<protein>
    <submittedName>
        <fullName evidence="1">Uncharacterized protein</fullName>
    </submittedName>
</protein>